<protein>
    <submittedName>
        <fullName evidence="2">Acetyltransferase (GNAT) family protein</fullName>
    </submittedName>
</protein>
<proteinExistence type="predicted"/>
<dbReference type="InterPro" id="IPR016181">
    <property type="entry name" value="Acyl_CoA_acyltransferase"/>
</dbReference>
<reference evidence="2" key="1">
    <citation type="submission" date="2016-10" db="EMBL/GenBank/DDBJ databases">
        <title>Sequence of Gallionella enrichment culture.</title>
        <authorList>
            <person name="Poehlein A."/>
            <person name="Muehling M."/>
            <person name="Daniel R."/>
        </authorList>
    </citation>
    <scope>NUCLEOTIDE SEQUENCE</scope>
</reference>
<sequence length="167" mass="18665">MTEGLVFEPVDLRHAERLFQALDFDAVYVYLTTPRPKNFSEVLTWIKRVGSRSDSESGEVWLNFVMLLDGEVVGRLQATVNVPSAEIAYLLNPGYSGKGYATTGTLWLLDHLFQEYGVTQFWATTDPGNAKSIALLKRCGFKETSLPAEGLRSYDDGDTVFGLRRFG</sequence>
<dbReference type="PANTHER" id="PTHR43792:SF1">
    <property type="entry name" value="N-ACETYLTRANSFERASE DOMAIN-CONTAINING PROTEIN"/>
    <property type="match status" value="1"/>
</dbReference>
<name>A0A1J5QIL4_9ZZZZ</name>
<gene>
    <name evidence="2" type="ORF">GALL_384630</name>
</gene>
<dbReference type="InterPro" id="IPR000182">
    <property type="entry name" value="GNAT_dom"/>
</dbReference>
<dbReference type="EMBL" id="MLJW01001159">
    <property type="protein sequence ID" value="OIQ79791.1"/>
    <property type="molecule type" value="Genomic_DNA"/>
</dbReference>
<keyword evidence="2" id="KW-0808">Transferase</keyword>
<dbReference type="SUPFAM" id="SSF55729">
    <property type="entry name" value="Acyl-CoA N-acyltransferases (Nat)"/>
    <property type="match status" value="1"/>
</dbReference>
<accession>A0A1J5QIL4</accession>
<evidence type="ECO:0000313" key="2">
    <source>
        <dbReference type="EMBL" id="OIQ79791.1"/>
    </source>
</evidence>
<dbReference type="GO" id="GO:0016747">
    <property type="term" value="F:acyltransferase activity, transferring groups other than amino-acyl groups"/>
    <property type="evidence" value="ECO:0007669"/>
    <property type="project" value="InterPro"/>
</dbReference>
<organism evidence="2">
    <name type="scientific">mine drainage metagenome</name>
    <dbReference type="NCBI Taxonomy" id="410659"/>
    <lineage>
        <taxon>unclassified sequences</taxon>
        <taxon>metagenomes</taxon>
        <taxon>ecological metagenomes</taxon>
    </lineage>
</organism>
<feature type="domain" description="N-acetyltransferase" evidence="1">
    <location>
        <begin position="10"/>
        <end position="167"/>
    </location>
</feature>
<dbReference type="Gene3D" id="3.40.630.30">
    <property type="match status" value="1"/>
</dbReference>
<dbReference type="PROSITE" id="PS51186">
    <property type="entry name" value="GNAT"/>
    <property type="match status" value="1"/>
</dbReference>
<dbReference type="AlphaFoldDB" id="A0A1J5QIL4"/>
<evidence type="ECO:0000259" key="1">
    <source>
        <dbReference type="PROSITE" id="PS51186"/>
    </source>
</evidence>
<dbReference type="Pfam" id="PF13302">
    <property type="entry name" value="Acetyltransf_3"/>
    <property type="match status" value="1"/>
</dbReference>
<dbReference type="PANTHER" id="PTHR43792">
    <property type="entry name" value="GNAT FAMILY, PUTATIVE (AFU_ORTHOLOGUE AFUA_3G00765)-RELATED-RELATED"/>
    <property type="match status" value="1"/>
</dbReference>
<comment type="caution">
    <text evidence="2">The sequence shown here is derived from an EMBL/GenBank/DDBJ whole genome shotgun (WGS) entry which is preliminary data.</text>
</comment>
<dbReference type="InterPro" id="IPR051531">
    <property type="entry name" value="N-acetyltransferase"/>
</dbReference>